<dbReference type="Pfam" id="PF02519">
    <property type="entry name" value="Auxin_inducible"/>
    <property type="match status" value="1"/>
</dbReference>
<evidence type="ECO:0000313" key="2">
    <source>
        <dbReference type="EMBL" id="CAD1821413.1"/>
    </source>
</evidence>
<dbReference type="InterPro" id="IPR003676">
    <property type="entry name" value="SAUR_fam"/>
</dbReference>
<dbReference type="PANTHER" id="PTHR31374:SF29">
    <property type="entry name" value="SAUR-LIKE AUXIN-RESPONSIVE PROTEIN FAMILY"/>
    <property type="match status" value="1"/>
</dbReference>
<dbReference type="EMBL" id="LR862141">
    <property type="protein sequence ID" value="CAD1821413.1"/>
    <property type="molecule type" value="Genomic_DNA"/>
</dbReference>
<evidence type="ECO:0008006" key="3">
    <source>
        <dbReference type="Google" id="ProtNLM"/>
    </source>
</evidence>
<sequence length="200" mass="21310">MYKMHRRPFTLNSPPIFSGICIVSPLHASNTPPPPPPPPQPSSPSPANAVVVVVAIVAMSNIPTPLTLFLLSSLDGGALALPEALGGSGEGRPEAVPPKGWVAIRVLGGEGEEPQRFVVPVAHLNHPLFAGLLREAEEEFGFDQKGAIAIPCPVARFRRVHSLIHRDCAAAANAAATAFLHHHHHHHNFHLSGCFRASSY</sequence>
<dbReference type="PANTHER" id="PTHR31374">
    <property type="entry name" value="AUXIN-INDUCED PROTEIN-LIKE-RELATED"/>
    <property type="match status" value="1"/>
</dbReference>
<comment type="similarity">
    <text evidence="1">Belongs to the ARG7 family.</text>
</comment>
<protein>
    <recommendedName>
        <fullName evidence="3">Auxin-responsive protein SAUR32-like</fullName>
    </recommendedName>
</protein>
<name>A0A6V7NS35_ANACO</name>
<evidence type="ECO:0000256" key="1">
    <source>
        <dbReference type="ARBA" id="ARBA00006974"/>
    </source>
</evidence>
<accession>A0A6V7NS35</accession>
<dbReference type="AlphaFoldDB" id="A0A6V7NS35"/>
<reference evidence="2" key="1">
    <citation type="submission" date="2020-07" db="EMBL/GenBank/DDBJ databases">
        <authorList>
            <person name="Lin J."/>
        </authorList>
    </citation>
    <scope>NUCLEOTIDE SEQUENCE</scope>
</reference>
<organism evidence="2">
    <name type="scientific">Ananas comosus var. bracteatus</name>
    <name type="common">red pineapple</name>
    <dbReference type="NCBI Taxonomy" id="296719"/>
    <lineage>
        <taxon>Eukaryota</taxon>
        <taxon>Viridiplantae</taxon>
        <taxon>Streptophyta</taxon>
        <taxon>Embryophyta</taxon>
        <taxon>Tracheophyta</taxon>
        <taxon>Spermatophyta</taxon>
        <taxon>Magnoliopsida</taxon>
        <taxon>Liliopsida</taxon>
        <taxon>Poales</taxon>
        <taxon>Bromeliaceae</taxon>
        <taxon>Bromelioideae</taxon>
        <taxon>Ananas</taxon>
    </lineage>
</organism>
<gene>
    <name evidence="2" type="ORF">CB5_LOCUS4624</name>
</gene>
<dbReference type="GO" id="GO:0009733">
    <property type="term" value="P:response to auxin"/>
    <property type="evidence" value="ECO:0007669"/>
    <property type="project" value="InterPro"/>
</dbReference>
<proteinExistence type="inferred from homology"/>